<reference evidence="2" key="1">
    <citation type="journal article" date="2012" name="Bioengineered">
        <title>Additional insights into the genome of the oleaginous model alga Nannochloropsis gaditana.</title>
        <authorList>
            <person name="Jinkerson R.E."/>
            <person name="Radakovits R."/>
            <person name="Posewitz M.C."/>
        </authorList>
    </citation>
    <scope>NUCLEOTIDE SEQUENCE</scope>
    <source>
        <strain evidence="2">CCMP526</strain>
    </source>
</reference>
<sequence length="253" mass="27413">MSASSRGYLAAFLSPRTLLFCIFQCFTLVYGCLPPGGVNSGVTQAQGTYVCIVFSAPAWQEGTSNFSRVAFTPTVDRFTRLQFSDTFSNLTSQGVANLYGPNVAVHVESMGVASFQKLYRQEDSLGRTFSVLTAIINLDRGVVTGITFDNGCPLCDNSDRCVENTYDFTGERYTGVGATSDCFLTDAECALNAQADRNACQLSLYITWTGTDAQGNFLTSSSRRFSLLSAFSVKSFVNGLVKGVQGVSMREEK</sequence>
<accession>I2CRJ6</accession>
<proteinExistence type="evidence at transcript level"/>
<gene>
    <name evidence="2" type="ORF">NGATSA_2034800</name>
</gene>
<dbReference type="EMBL" id="JU980466">
    <property type="protein sequence ID" value="AFJ69529.1"/>
    <property type="molecule type" value="mRNA"/>
</dbReference>
<reference evidence="2" key="2">
    <citation type="journal article" date="2012" name="Nat. Commun.">
        <title>Draft genome sequence and genetic transformation of the oleaginous alga Nannochloropis gaditana.</title>
        <authorList>
            <person name="Radakovits R."/>
            <person name="Jinkerson R.E."/>
            <person name="Fuerstenberg S.I."/>
            <person name="Tae H."/>
            <person name="Settlage R.E."/>
            <person name="Boore J.L."/>
            <person name="Posewitz M.C."/>
        </authorList>
    </citation>
    <scope>NUCLEOTIDE SEQUENCE</scope>
    <source>
        <strain evidence="2">CCMP526</strain>
    </source>
</reference>
<evidence type="ECO:0000256" key="1">
    <source>
        <dbReference type="SAM" id="SignalP"/>
    </source>
</evidence>
<evidence type="ECO:0000313" key="2">
    <source>
        <dbReference type="EMBL" id="AFJ69529.1"/>
    </source>
</evidence>
<protein>
    <submittedName>
        <fullName evidence="2">Uncharacterized protein</fullName>
    </submittedName>
</protein>
<dbReference type="PROSITE" id="PS51257">
    <property type="entry name" value="PROKAR_LIPOPROTEIN"/>
    <property type="match status" value="1"/>
</dbReference>
<organism evidence="2">
    <name type="scientific">Nannochloropsis gaditana (strain CCMP526)</name>
    <name type="common">Green microalga</name>
    <name type="synonym">Microchloropsis gaditana</name>
    <dbReference type="NCBI Taxonomy" id="1093141"/>
    <lineage>
        <taxon>Eukaryota</taxon>
        <taxon>Sar</taxon>
        <taxon>Stramenopiles</taxon>
        <taxon>Ochrophyta</taxon>
        <taxon>Eustigmatophyceae</taxon>
        <taxon>Eustigmatales</taxon>
        <taxon>Monodopsidaceae</taxon>
        <taxon>Nannochloropsis</taxon>
    </lineage>
</organism>
<name>I2CRJ6_NANGC</name>
<feature type="signal peptide" evidence="1">
    <location>
        <begin position="1"/>
        <end position="31"/>
    </location>
</feature>
<keyword evidence="1" id="KW-0732">Signal</keyword>
<feature type="chain" id="PRO_5003656967" evidence="1">
    <location>
        <begin position="32"/>
        <end position="253"/>
    </location>
</feature>
<dbReference type="AlphaFoldDB" id="I2CRJ6"/>